<dbReference type="AlphaFoldDB" id="A0AAU8CAJ7"/>
<dbReference type="SUPFAM" id="SSF82861">
    <property type="entry name" value="Mechanosensitive channel protein MscS (YggB), transmembrane region"/>
    <property type="match status" value="1"/>
</dbReference>
<protein>
    <submittedName>
        <fullName evidence="10">Mechanosensitive ion channel family protein</fullName>
    </submittedName>
</protein>
<dbReference type="GO" id="GO:0005886">
    <property type="term" value="C:plasma membrane"/>
    <property type="evidence" value="ECO:0007669"/>
    <property type="project" value="UniProtKB-SubCell"/>
</dbReference>
<keyword evidence="4 7" id="KW-0812">Transmembrane</keyword>
<dbReference type="GO" id="GO:0008381">
    <property type="term" value="F:mechanosensitive monoatomic ion channel activity"/>
    <property type="evidence" value="ECO:0007669"/>
    <property type="project" value="InterPro"/>
</dbReference>
<dbReference type="PANTHER" id="PTHR30221">
    <property type="entry name" value="SMALL-CONDUCTANCE MECHANOSENSITIVE CHANNEL"/>
    <property type="match status" value="1"/>
</dbReference>
<evidence type="ECO:0000256" key="4">
    <source>
        <dbReference type="ARBA" id="ARBA00022692"/>
    </source>
</evidence>
<dbReference type="InterPro" id="IPR006685">
    <property type="entry name" value="MscS_channel_2nd"/>
</dbReference>
<dbReference type="InterPro" id="IPR045275">
    <property type="entry name" value="MscS_archaea/bacteria_type"/>
</dbReference>
<evidence type="ECO:0000259" key="8">
    <source>
        <dbReference type="Pfam" id="PF00924"/>
    </source>
</evidence>
<sequence length="288" mass="32189">MVDPLPFVEDLVPQYAGAVTQFLYFVAAFVAIYLVGKVVVRPLFDRVLRRRDLDAHARRPLQKLVNFAVLFVAVSVAFGFAGYGNFLTSLATIAAAATLAIGFAMQDVIKNFVAGVFIYTDEPFRIDDWIEWDDNAGVVEDISLRVTRVRTFDNELLTVPNSNLTDDVIKNPVAKEKLRQQFLFGIGYDDDIDEATEIIVEEAEAHDGILDDPGVTVRLTELGDSYVGLKSRFWIDNPSRSDFVKTRSEYVQSVKERFDEAGIDIPYPIRTLNGEVEVSGSPATDHLE</sequence>
<dbReference type="RefSeq" id="WP_353633396.1">
    <property type="nucleotide sequence ID" value="NZ_CP159204.1"/>
</dbReference>
<dbReference type="EMBL" id="CP159204">
    <property type="protein sequence ID" value="XCF15284.1"/>
    <property type="molecule type" value="Genomic_DNA"/>
</dbReference>
<evidence type="ECO:0000256" key="5">
    <source>
        <dbReference type="ARBA" id="ARBA00022989"/>
    </source>
</evidence>
<keyword evidence="3" id="KW-1003">Cell membrane</keyword>
<dbReference type="Gene3D" id="1.10.287.1260">
    <property type="match status" value="1"/>
</dbReference>
<dbReference type="SUPFAM" id="SSF82689">
    <property type="entry name" value="Mechanosensitive channel protein MscS (YggB), C-terminal domain"/>
    <property type="match status" value="1"/>
</dbReference>
<comment type="similarity">
    <text evidence="2">Belongs to the MscS (TC 1.A.23) family.</text>
</comment>
<comment type="subcellular location">
    <subcellularLocation>
        <location evidence="1">Cell membrane</location>
        <topology evidence="1">Multi-pass membrane protein</topology>
    </subcellularLocation>
</comment>
<dbReference type="InterPro" id="IPR011066">
    <property type="entry name" value="MscS_channel_C_sf"/>
</dbReference>
<feature type="transmembrane region" description="Helical" evidence="7">
    <location>
        <begin position="22"/>
        <end position="44"/>
    </location>
</feature>
<gene>
    <name evidence="10" type="ORF">ABSL23_08470</name>
</gene>
<dbReference type="Pfam" id="PF21082">
    <property type="entry name" value="MS_channel_3rd"/>
    <property type="match status" value="1"/>
</dbReference>
<dbReference type="Gene3D" id="3.30.70.100">
    <property type="match status" value="1"/>
</dbReference>
<dbReference type="Gene3D" id="2.30.30.60">
    <property type="match status" value="1"/>
</dbReference>
<evidence type="ECO:0000259" key="9">
    <source>
        <dbReference type="Pfam" id="PF21082"/>
    </source>
</evidence>
<accession>A0AAU8CAJ7</accession>
<keyword evidence="5 7" id="KW-1133">Transmembrane helix</keyword>
<evidence type="ECO:0000256" key="1">
    <source>
        <dbReference type="ARBA" id="ARBA00004651"/>
    </source>
</evidence>
<feature type="domain" description="Mechanosensitive ion channel MscS C-terminal" evidence="9">
    <location>
        <begin position="184"/>
        <end position="265"/>
    </location>
</feature>
<dbReference type="SUPFAM" id="SSF50182">
    <property type="entry name" value="Sm-like ribonucleoproteins"/>
    <property type="match status" value="1"/>
</dbReference>
<dbReference type="InterPro" id="IPR010920">
    <property type="entry name" value="LSM_dom_sf"/>
</dbReference>
<evidence type="ECO:0000256" key="2">
    <source>
        <dbReference type="ARBA" id="ARBA00008017"/>
    </source>
</evidence>
<keyword evidence="6 7" id="KW-0472">Membrane</keyword>
<evidence type="ECO:0000313" key="10">
    <source>
        <dbReference type="EMBL" id="XCF15284.1"/>
    </source>
</evidence>
<dbReference type="InterPro" id="IPR011014">
    <property type="entry name" value="MscS_channel_TM-2"/>
</dbReference>
<dbReference type="PANTHER" id="PTHR30221:SF1">
    <property type="entry name" value="SMALL-CONDUCTANCE MECHANOSENSITIVE CHANNEL"/>
    <property type="match status" value="1"/>
</dbReference>
<proteinExistence type="inferred from homology"/>
<dbReference type="InterPro" id="IPR049278">
    <property type="entry name" value="MS_channel_C"/>
</dbReference>
<evidence type="ECO:0000256" key="7">
    <source>
        <dbReference type="SAM" id="Phobius"/>
    </source>
</evidence>
<reference evidence="10" key="1">
    <citation type="submission" date="2024-06" db="EMBL/GenBank/DDBJ databases">
        <title>Genome Sequence of an extremely halophilic archaeon isolated from Permian era halite, Salado Formation, Carlsbad, New Mexico: Halobacterium sp. strain NMX12-1.</title>
        <authorList>
            <person name="Sotoa L."/>
            <person name="DasSarma P."/>
            <person name="Anton B.P."/>
            <person name="Vincze T."/>
            <person name="Verma I."/>
            <person name="Eralp B."/>
            <person name="Powers D.W."/>
            <person name="Dozier B.L."/>
            <person name="Roberts R.J."/>
            <person name="DasSarma S."/>
        </authorList>
    </citation>
    <scope>NUCLEOTIDE SEQUENCE</scope>
    <source>
        <strain evidence="10">NMX12-1</strain>
    </source>
</reference>
<feature type="domain" description="Mechanosensitive ion channel MscS" evidence="8">
    <location>
        <begin position="107"/>
        <end position="172"/>
    </location>
</feature>
<feature type="transmembrane region" description="Helical" evidence="7">
    <location>
        <begin position="64"/>
        <end position="81"/>
    </location>
</feature>
<dbReference type="GeneID" id="91109177"/>
<evidence type="ECO:0000256" key="6">
    <source>
        <dbReference type="ARBA" id="ARBA00023136"/>
    </source>
</evidence>
<organism evidence="10">
    <name type="scientific">Halobacterium sp. NMX12-1</name>
    <dbReference type="NCBI Taxonomy" id="3166650"/>
    <lineage>
        <taxon>Archaea</taxon>
        <taxon>Methanobacteriati</taxon>
        <taxon>Methanobacteriota</taxon>
        <taxon>Stenosarchaea group</taxon>
        <taxon>Halobacteria</taxon>
        <taxon>Halobacteriales</taxon>
        <taxon>Halobacteriaceae</taxon>
        <taxon>Halobacterium</taxon>
    </lineage>
</organism>
<dbReference type="KEGG" id="hanx:ABSL23_08470"/>
<evidence type="ECO:0000256" key="3">
    <source>
        <dbReference type="ARBA" id="ARBA00022475"/>
    </source>
</evidence>
<dbReference type="InterPro" id="IPR023408">
    <property type="entry name" value="MscS_beta-dom_sf"/>
</dbReference>
<dbReference type="Pfam" id="PF00924">
    <property type="entry name" value="MS_channel_2nd"/>
    <property type="match status" value="1"/>
</dbReference>
<name>A0AAU8CAJ7_9EURY</name>